<gene>
    <name evidence="1" type="ORF">KP014_06320</name>
    <name evidence="2" type="ORF">SAMN04487895_11162</name>
</gene>
<evidence type="ECO:0000313" key="1">
    <source>
        <dbReference type="EMBL" id="QWU16820.1"/>
    </source>
</evidence>
<dbReference type="EMBL" id="CP076607">
    <property type="protein sequence ID" value="QWU16820.1"/>
    <property type="molecule type" value="Genomic_DNA"/>
</dbReference>
<evidence type="ECO:0000313" key="2">
    <source>
        <dbReference type="EMBL" id="SEO75286.1"/>
    </source>
</evidence>
<dbReference type="Proteomes" id="UP000683429">
    <property type="component" value="Chromosome"/>
</dbReference>
<reference evidence="2 3" key="1">
    <citation type="submission" date="2016-10" db="EMBL/GenBank/DDBJ databases">
        <authorList>
            <person name="de Groot N.N."/>
        </authorList>
    </citation>
    <scope>NUCLEOTIDE SEQUENCE [LARGE SCALE GENOMIC DNA]</scope>
    <source>
        <strain evidence="2 3">CGMCC 1.10238</strain>
    </source>
</reference>
<evidence type="ECO:0000313" key="4">
    <source>
        <dbReference type="Proteomes" id="UP000683429"/>
    </source>
</evidence>
<organism evidence="2 3">
    <name type="scientific">Paenibacillus sophorae</name>
    <dbReference type="NCBI Taxonomy" id="1333845"/>
    <lineage>
        <taxon>Bacteria</taxon>
        <taxon>Bacillati</taxon>
        <taxon>Bacillota</taxon>
        <taxon>Bacilli</taxon>
        <taxon>Bacillales</taxon>
        <taxon>Paenibacillaceae</taxon>
        <taxon>Paenibacillus</taxon>
    </lineage>
</organism>
<keyword evidence="4" id="KW-1185">Reference proteome</keyword>
<dbReference type="Proteomes" id="UP000198809">
    <property type="component" value="Unassembled WGS sequence"/>
</dbReference>
<name>A0A1H8S9U1_9BACL</name>
<dbReference type="STRING" id="1333845.SAMN04487895_11162"/>
<sequence length="78" mass="9203">MESELELKRQLKNIRDARGAKVFLKWDKTEEWDQEYKILTNVKSLLGSLYFRLRTSGPGDEGASIIEELRVRLMEPYL</sequence>
<protein>
    <submittedName>
        <fullName evidence="2">Uncharacterized protein</fullName>
    </submittedName>
</protein>
<dbReference type="AlphaFoldDB" id="A0A1H8S9U1"/>
<proteinExistence type="predicted"/>
<evidence type="ECO:0000313" key="3">
    <source>
        <dbReference type="Proteomes" id="UP000198809"/>
    </source>
</evidence>
<reference evidence="1 4" key="2">
    <citation type="submission" date="2021-06" db="EMBL/GenBank/DDBJ databases">
        <title>Whole genome sequence of Paenibacillus sophorae DSM23020 for comparative genomics.</title>
        <authorList>
            <person name="Kim M.-J."/>
            <person name="Lee G."/>
            <person name="Shin J.-H."/>
        </authorList>
    </citation>
    <scope>NUCLEOTIDE SEQUENCE [LARGE SCALE GENOMIC DNA]</scope>
    <source>
        <strain evidence="1 4">DSM 23020</strain>
    </source>
</reference>
<dbReference type="RefSeq" id="WP_036590091.1">
    <property type="nucleotide sequence ID" value="NZ_CP076607.1"/>
</dbReference>
<accession>A0A1H8S9U1</accession>
<dbReference type="EMBL" id="FODH01000011">
    <property type="protein sequence ID" value="SEO75286.1"/>
    <property type="molecule type" value="Genomic_DNA"/>
</dbReference>